<dbReference type="AlphaFoldDB" id="A0A0M3HH89"/>
<dbReference type="WBParaSite" id="ALUE_0000088401-mRNA-1">
    <property type="protein sequence ID" value="ALUE_0000088401-mRNA-1"/>
    <property type="gene ID" value="ALUE_0000088401"/>
</dbReference>
<dbReference type="Proteomes" id="UP000036681">
    <property type="component" value="Unplaced"/>
</dbReference>
<protein>
    <submittedName>
        <fullName evidence="2">MI domain-containing protein</fullName>
    </submittedName>
</protein>
<keyword evidence="1" id="KW-1185">Reference proteome</keyword>
<evidence type="ECO:0000313" key="1">
    <source>
        <dbReference type="Proteomes" id="UP000036681"/>
    </source>
</evidence>
<proteinExistence type="predicted"/>
<evidence type="ECO:0000313" key="2">
    <source>
        <dbReference type="WBParaSite" id="ALUE_0000088401-mRNA-1"/>
    </source>
</evidence>
<name>A0A0M3HH89_ASCLU</name>
<organism evidence="1 2">
    <name type="scientific">Ascaris lumbricoides</name>
    <name type="common">Giant roundworm</name>
    <dbReference type="NCBI Taxonomy" id="6252"/>
    <lineage>
        <taxon>Eukaryota</taxon>
        <taxon>Metazoa</taxon>
        <taxon>Ecdysozoa</taxon>
        <taxon>Nematoda</taxon>
        <taxon>Chromadorea</taxon>
        <taxon>Rhabditida</taxon>
        <taxon>Spirurina</taxon>
        <taxon>Ascaridomorpha</taxon>
        <taxon>Ascaridoidea</taxon>
        <taxon>Ascarididae</taxon>
        <taxon>Ascaris</taxon>
    </lineage>
</organism>
<accession>A0A0M3HH89</accession>
<reference evidence="2" key="1">
    <citation type="submission" date="2017-02" db="UniProtKB">
        <authorList>
            <consortium name="WormBaseParasite"/>
        </authorList>
    </citation>
    <scope>IDENTIFICATION</scope>
</reference>
<sequence length="97" mass="10799">MSAVSRVKAVKLASADAETATIQKGLACSLAGEKRREDRMKLYKFMLRTFNDEGRFTLMERIGHEVFSAVAEGSLDLRKDAVRALLLDCYSVSSGFY</sequence>